<evidence type="ECO:0000256" key="1">
    <source>
        <dbReference type="ARBA" id="ARBA00004651"/>
    </source>
</evidence>
<dbReference type="Proteomes" id="UP000536179">
    <property type="component" value="Unassembled WGS sequence"/>
</dbReference>
<evidence type="ECO:0000256" key="7">
    <source>
        <dbReference type="SAM" id="Phobius"/>
    </source>
</evidence>
<feature type="transmembrane region" description="Helical" evidence="7">
    <location>
        <begin position="303"/>
        <end position="322"/>
    </location>
</feature>
<gene>
    <name evidence="10" type="ORF">FHS27_001525</name>
</gene>
<feature type="transmembrane region" description="Helical" evidence="7">
    <location>
        <begin position="70"/>
        <end position="92"/>
    </location>
</feature>
<evidence type="ECO:0000256" key="3">
    <source>
        <dbReference type="ARBA" id="ARBA00022692"/>
    </source>
</evidence>
<dbReference type="AlphaFoldDB" id="A0A7W5DWD2"/>
<dbReference type="Pfam" id="PF04784">
    <property type="entry name" value="DUF547"/>
    <property type="match status" value="1"/>
</dbReference>
<comment type="subcellular location">
    <subcellularLocation>
        <location evidence="1">Cell membrane</location>
        <topology evidence="1">Multi-pass membrane protein</topology>
    </subcellularLocation>
</comment>
<feature type="domain" description="VTT" evidence="9">
    <location>
        <begin position="94"/>
        <end position="212"/>
    </location>
</feature>
<dbReference type="PANTHER" id="PTHR12677">
    <property type="entry name" value="GOLGI APPARATUS MEMBRANE PROTEIN TVP38-RELATED"/>
    <property type="match status" value="1"/>
</dbReference>
<dbReference type="Pfam" id="PF09335">
    <property type="entry name" value="VTT_dom"/>
    <property type="match status" value="1"/>
</dbReference>
<feature type="transmembrane region" description="Helical" evidence="7">
    <location>
        <begin position="229"/>
        <end position="247"/>
    </location>
</feature>
<evidence type="ECO:0000256" key="4">
    <source>
        <dbReference type="ARBA" id="ARBA00022989"/>
    </source>
</evidence>
<evidence type="ECO:0000259" key="9">
    <source>
        <dbReference type="Pfam" id="PF09335"/>
    </source>
</evidence>
<dbReference type="InterPro" id="IPR006869">
    <property type="entry name" value="DUF547"/>
</dbReference>
<evidence type="ECO:0000313" key="11">
    <source>
        <dbReference type="Proteomes" id="UP000536179"/>
    </source>
</evidence>
<keyword evidence="3 7" id="KW-0812">Transmembrane</keyword>
<evidence type="ECO:0000256" key="6">
    <source>
        <dbReference type="SAM" id="MobiDB-lite"/>
    </source>
</evidence>
<evidence type="ECO:0000256" key="5">
    <source>
        <dbReference type="ARBA" id="ARBA00023136"/>
    </source>
</evidence>
<organism evidence="10 11">
    <name type="scientific">Aporhodopirellula rubra</name>
    <dbReference type="NCBI Taxonomy" id="980271"/>
    <lineage>
        <taxon>Bacteria</taxon>
        <taxon>Pseudomonadati</taxon>
        <taxon>Planctomycetota</taxon>
        <taxon>Planctomycetia</taxon>
        <taxon>Pirellulales</taxon>
        <taxon>Pirellulaceae</taxon>
        <taxon>Aporhodopirellula</taxon>
    </lineage>
</organism>
<feature type="compositionally biased region" description="Polar residues" evidence="6">
    <location>
        <begin position="260"/>
        <end position="269"/>
    </location>
</feature>
<dbReference type="InterPro" id="IPR032816">
    <property type="entry name" value="VTT_dom"/>
</dbReference>
<evidence type="ECO:0000256" key="2">
    <source>
        <dbReference type="ARBA" id="ARBA00022475"/>
    </source>
</evidence>
<feature type="transmembrane region" description="Helical" evidence="7">
    <location>
        <begin position="189"/>
        <end position="209"/>
    </location>
</feature>
<dbReference type="EMBL" id="JACHXU010000004">
    <property type="protein sequence ID" value="MBB3205721.1"/>
    <property type="molecule type" value="Genomic_DNA"/>
</dbReference>
<sequence length="583" mass="64405">MAIEMENDKASSIGSTFERRSETTDASGPASSARIHSIIRWISVILILGSILMIFRSLPFDQAMSAMKTWIAGLGFWGPVVLTLMYIVATVLFVPGTILTLVAGAIFGLGVGTVIVSIGSTIGASLAFLIARYAARDRVAKLAAGNRHFGAIDRAIGEGGWKIVGLLRLSPAIPFNLQNYLYGLTPVAFGPYVLTSWVAMLPGTFLYVYLGHVTGAAIGADRERSTAEWAMLAVGLLATVVVTVYVTRMANSKLKEQVSDETGTESFANDATRDESSGEASLETSEPRPNGNNASNLSGQTRTVLFVSIAIVMLAVATYVRVHAETIEKSLSGWFGPPRVEMTEKYSAVTSGPTVDHSQLNTLLQTYVNDDGWVDYEGVQKDEAKLNEYLEQIARAPFADLGRNEKLALLINAYNASTLKLVIENLPVESIRDIAESQRWDAVRWKVGGQTWSLNQIEHEQIRPNFAEPRIHFALVCAAVGCPPLRNTAYQGERIAEQLQQQTEYVHRHATWFEFESDESRLRLTRLYDWYRGDFKQAEGSVTNFAAKYSSELREAMEAEQSPTLDWLPYDWRLNGLNNQQPR</sequence>
<keyword evidence="11" id="KW-1185">Reference proteome</keyword>
<protein>
    <submittedName>
        <fullName evidence="10">Putative membrane protein YdjX (TVP38/TMEM64 family)</fullName>
    </submittedName>
</protein>
<keyword evidence="2" id="KW-1003">Cell membrane</keyword>
<comment type="caution">
    <text evidence="10">The sequence shown here is derived from an EMBL/GenBank/DDBJ whole genome shotgun (WGS) entry which is preliminary data.</text>
</comment>
<keyword evidence="5 7" id="KW-0472">Membrane</keyword>
<dbReference type="PANTHER" id="PTHR12677:SF59">
    <property type="entry name" value="GOLGI APPARATUS MEMBRANE PROTEIN TVP38-RELATED"/>
    <property type="match status" value="1"/>
</dbReference>
<feature type="transmembrane region" description="Helical" evidence="7">
    <location>
        <begin position="98"/>
        <end position="131"/>
    </location>
</feature>
<feature type="region of interest" description="Disordered" evidence="6">
    <location>
        <begin position="257"/>
        <end position="297"/>
    </location>
</feature>
<evidence type="ECO:0000259" key="8">
    <source>
        <dbReference type="Pfam" id="PF04784"/>
    </source>
</evidence>
<dbReference type="GO" id="GO:0005886">
    <property type="term" value="C:plasma membrane"/>
    <property type="evidence" value="ECO:0007669"/>
    <property type="project" value="UniProtKB-SubCell"/>
</dbReference>
<feature type="domain" description="DUF547" evidence="8">
    <location>
        <begin position="400"/>
        <end position="504"/>
    </location>
</feature>
<feature type="transmembrane region" description="Helical" evidence="7">
    <location>
        <begin position="38"/>
        <end position="58"/>
    </location>
</feature>
<accession>A0A7W5DWD2</accession>
<proteinExistence type="predicted"/>
<reference evidence="10 11" key="1">
    <citation type="submission" date="2020-08" db="EMBL/GenBank/DDBJ databases">
        <title>Genomic Encyclopedia of Type Strains, Phase III (KMG-III): the genomes of soil and plant-associated and newly described type strains.</title>
        <authorList>
            <person name="Whitman W."/>
        </authorList>
    </citation>
    <scope>NUCLEOTIDE SEQUENCE [LARGE SCALE GENOMIC DNA]</scope>
    <source>
        <strain evidence="10 11">CECT 8075</strain>
    </source>
</reference>
<dbReference type="InterPro" id="IPR015414">
    <property type="entry name" value="TMEM64"/>
</dbReference>
<feature type="region of interest" description="Disordered" evidence="6">
    <location>
        <begin position="1"/>
        <end position="29"/>
    </location>
</feature>
<evidence type="ECO:0000313" key="10">
    <source>
        <dbReference type="EMBL" id="MBB3205721.1"/>
    </source>
</evidence>
<keyword evidence="4 7" id="KW-1133">Transmembrane helix</keyword>
<name>A0A7W5DWD2_9BACT</name>